<dbReference type="GeneID" id="31888916"/>
<feature type="modified residue" description="4-aspartylphosphate" evidence="4">
    <location>
        <position position="59"/>
    </location>
</feature>
<dbReference type="PANTHER" id="PTHR48111:SF40">
    <property type="entry name" value="PHOSPHATE REGULON TRANSCRIPTIONAL REGULATORY PROTEIN PHOB"/>
    <property type="match status" value="1"/>
</dbReference>
<evidence type="ECO:0000256" key="2">
    <source>
        <dbReference type="ARBA" id="ARBA00023012"/>
    </source>
</evidence>
<dbReference type="Pfam" id="PF00072">
    <property type="entry name" value="Response_reg"/>
    <property type="match status" value="1"/>
</dbReference>
<dbReference type="SUPFAM" id="SSF52172">
    <property type="entry name" value="CheY-like"/>
    <property type="match status" value="1"/>
</dbReference>
<dbReference type="EMBL" id="CCNB01000006">
    <property type="protein sequence ID" value="CDX30727.1"/>
    <property type="molecule type" value="Genomic_DNA"/>
</dbReference>
<keyword evidence="2" id="KW-0902">Two-component regulatory system</keyword>
<protein>
    <submittedName>
        <fullName evidence="6">Signal transduction histidine kinase</fullName>
    </submittedName>
</protein>
<keyword evidence="6" id="KW-0808">Transferase</keyword>
<dbReference type="InterPro" id="IPR011006">
    <property type="entry name" value="CheY-like_superfamily"/>
</dbReference>
<dbReference type="SMART" id="SM00448">
    <property type="entry name" value="REC"/>
    <property type="match status" value="1"/>
</dbReference>
<dbReference type="GO" id="GO:0000976">
    <property type="term" value="F:transcription cis-regulatory region binding"/>
    <property type="evidence" value="ECO:0007669"/>
    <property type="project" value="TreeGrafter"/>
</dbReference>
<sequence>MGFDLHGRAVLVVEDDFYLADDTRQFLEDAGAEVLGPVSAAEEALSLLEIRRPDCAVVDVNLGAGPSFGLASALQARGIPFVFLTGYDRDIVPAEFRDVPCLQKPVDPGKVVGAIVTLESGARNYSKK</sequence>
<keyword evidence="6" id="KW-0418">Kinase</keyword>
<dbReference type="PANTHER" id="PTHR48111">
    <property type="entry name" value="REGULATOR OF RPOS"/>
    <property type="match status" value="1"/>
</dbReference>
<evidence type="ECO:0000259" key="5">
    <source>
        <dbReference type="PROSITE" id="PS50110"/>
    </source>
</evidence>
<organism evidence="6 7">
    <name type="scientific">Mesorhizobium plurifarium</name>
    <dbReference type="NCBI Taxonomy" id="69974"/>
    <lineage>
        <taxon>Bacteria</taxon>
        <taxon>Pseudomonadati</taxon>
        <taxon>Pseudomonadota</taxon>
        <taxon>Alphaproteobacteria</taxon>
        <taxon>Hyphomicrobiales</taxon>
        <taxon>Phyllobacteriaceae</taxon>
        <taxon>Mesorhizobium</taxon>
    </lineage>
</organism>
<evidence type="ECO:0000256" key="3">
    <source>
        <dbReference type="ARBA" id="ARBA00023125"/>
    </source>
</evidence>
<name>A0A090EJ11_MESPL</name>
<dbReference type="Proteomes" id="UP000046373">
    <property type="component" value="Unassembled WGS sequence"/>
</dbReference>
<dbReference type="AlphaFoldDB" id="A0A090EJ11"/>
<dbReference type="GO" id="GO:0006355">
    <property type="term" value="P:regulation of DNA-templated transcription"/>
    <property type="evidence" value="ECO:0007669"/>
    <property type="project" value="TreeGrafter"/>
</dbReference>
<dbReference type="GO" id="GO:0032993">
    <property type="term" value="C:protein-DNA complex"/>
    <property type="evidence" value="ECO:0007669"/>
    <property type="project" value="TreeGrafter"/>
</dbReference>
<evidence type="ECO:0000256" key="4">
    <source>
        <dbReference type="PROSITE-ProRule" id="PRU00169"/>
    </source>
</evidence>
<feature type="domain" description="Response regulatory" evidence="5">
    <location>
        <begin position="9"/>
        <end position="119"/>
    </location>
</feature>
<dbReference type="InterPro" id="IPR001789">
    <property type="entry name" value="Sig_transdc_resp-reg_receiver"/>
</dbReference>
<evidence type="ECO:0000256" key="1">
    <source>
        <dbReference type="ARBA" id="ARBA00022553"/>
    </source>
</evidence>
<accession>A0A090EJ11</accession>
<dbReference type="GO" id="GO:0000156">
    <property type="term" value="F:phosphorelay response regulator activity"/>
    <property type="evidence" value="ECO:0007669"/>
    <property type="project" value="TreeGrafter"/>
</dbReference>
<dbReference type="InterPro" id="IPR039420">
    <property type="entry name" value="WalR-like"/>
</dbReference>
<evidence type="ECO:0000313" key="7">
    <source>
        <dbReference type="Proteomes" id="UP000046373"/>
    </source>
</evidence>
<keyword evidence="3" id="KW-0238">DNA-binding</keyword>
<dbReference type="Gene3D" id="3.40.50.2300">
    <property type="match status" value="1"/>
</dbReference>
<evidence type="ECO:0000313" key="6">
    <source>
        <dbReference type="EMBL" id="CDX30727.1"/>
    </source>
</evidence>
<proteinExistence type="predicted"/>
<gene>
    <name evidence="6" type="ORF">MPLDJ20_140016</name>
</gene>
<dbReference type="GO" id="GO:0016301">
    <property type="term" value="F:kinase activity"/>
    <property type="evidence" value="ECO:0007669"/>
    <property type="project" value="UniProtKB-KW"/>
</dbReference>
<keyword evidence="1 4" id="KW-0597">Phosphoprotein</keyword>
<dbReference type="PROSITE" id="PS50110">
    <property type="entry name" value="RESPONSE_REGULATORY"/>
    <property type="match status" value="1"/>
</dbReference>
<reference evidence="6 7" key="1">
    <citation type="submission" date="2014-08" db="EMBL/GenBank/DDBJ databases">
        <authorList>
            <person name="Moulin Lionel"/>
        </authorList>
    </citation>
    <scope>NUCLEOTIDE SEQUENCE [LARGE SCALE GENOMIC DNA]</scope>
</reference>
<dbReference type="GO" id="GO:0005829">
    <property type="term" value="C:cytosol"/>
    <property type="evidence" value="ECO:0007669"/>
    <property type="project" value="TreeGrafter"/>
</dbReference>